<evidence type="ECO:0000256" key="5">
    <source>
        <dbReference type="ARBA" id="ARBA00022884"/>
    </source>
</evidence>
<protein>
    <recommendedName>
        <fullName evidence="1 9">Nucleoprotein</fullName>
        <shortName evidence="9">NP</shortName>
        <shortName evidence="9">Protein N</shortName>
    </recommendedName>
    <alternativeName>
        <fullName evidence="8 9">Nucleocapsid protein</fullName>
    </alternativeName>
</protein>
<evidence type="ECO:0000256" key="2">
    <source>
        <dbReference type="ARBA" id="ARBA00022497"/>
    </source>
</evidence>
<evidence type="ECO:0000256" key="7">
    <source>
        <dbReference type="ARBA" id="ARBA00023274"/>
    </source>
</evidence>
<keyword evidence="4 9" id="KW-0946">Virion</keyword>
<keyword evidence="2 9" id="KW-1139">Helical capsid protein</keyword>
<keyword evidence="3 9" id="KW-0167">Capsid protein</keyword>
<dbReference type="GO" id="GO:0030430">
    <property type="term" value="C:host cell cytoplasm"/>
    <property type="evidence" value="ECO:0007669"/>
    <property type="project" value="UniProtKB-SubCell"/>
</dbReference>
<sequence>MAHPKLKMLDAFSDVVEITGKTAGKESWDDESTIAMPSYKLSVLSDADAVREVKIFLTGLFVRSSPRAIAAALIMTWNMRSVDPVAVRIFPAKDKGKDTADVDVKNLEVPGVDYIDAMVETNVKDASDIEIIRAGAFIAASTLKMFAKSFTGWTQAWEHKHIQKRYADFCKTEYPFKEFTTNTKCAETMYEAYQGQKLYQGTLGRILYALGDVADPRQTEMLFDQHLANTGMHIIPQFTNAQLSIGATTAGLLSALNYGQNFGTLMQLKKLINESLSKPPGPDNRATWRFARIFDPSVFQTLQTKYCADTVAILANINSMGKLSTETSNPLNIAVLKQMAPERKRYTRQVAKNIYHHFMVVARALNNDMFDTDKYKFVESDDEEEHVANEGEAPVKE</sequence>
<dbReference type="GO" id="GO:1990904">
    <property type="term" value="C:ribonucleoprotein complex"/>
    <property type="evidence" value="ECO:0007669"/>
    <property type="project" value="UniProtKB-UniRule"/>
</dbReference>
<dbReference type="GO" id="GO:0019029">
    <property type="term" value="C:helical viral capsid"/>
    <property type="evidence" value="ECO:0007669"/>
    <property type="project" value="UniProtKB-UniRule"/>
</dbReference>
<keyword evidence="9" id="KW-1035">Host cytoplasm</keyword>
<keyword evidence="7 9" id="KW-0687">Ribonucleoprotein</keyword>
<comment type="similarity">
    <text evidence="9">Belongs to the nucleorhabdovirus nucleocapsid protein family.</text>
</comment>
<dbReference type="EMBL" id="MF045444">
    <property type="protein sequence ID" value="AVK94115.1"/>
    <property type="molecule type" value="Viral_cRNA"/>
</dbReference>
<keyword evidence="6 9" id="KW-0543">Viral nucleoprotein</keyword>
<evidence type="ECO:0000256" key="3">
    <source>
        <dbReference type="ARBA" id="ARBA00022561"/>
    </source>
</evidence>
<evidence type="ECO:0000256" key="4">
    <source>
        <dbReference type="ARBA" id="ARBA00022844"/>
    </source>
</evidence>
<reference evidence="10" key="1">
    <citation type="submission" date="2017-05" db="EMBL/GenBank/DDBJ databases">
        <authorList>
            <person name="Song R."/>
            <person name="Chenine A.L."/>
            <person name="Ruprecht R.M."/>
        </authorList>
    </citation>
    <scope>NUCLEOTIDE SEQUENCE</scope>
</reference>
<comment type="subcellular location">
    <subcellularLocation>
        <location evidence="9">Virion</location>
    </subcellularLocation>
    <subcellularLocation>
        <location evidence="9">Host cytoplasm</location>
    </subcellularLocation>
</comment>
<name>A0A2P1E6R0_9RHAB</name>
<organism evidence="10">
    <name type="scientific">Varicosavirus lactucae</name>
    <dbReference type="NCBI Taxonomy" id="1985698"/>
    <lineage>
        <taxon>Viruses</taxon>
        <taxon>Riboviria</taxon>
        <taxon>Orthornavirae</taxon>
        <taxon>Negarnaviricota</taxon>
        <taxon>Haploviricotina</taxon>
        <taxon>Monjiviricetes</taxon>
        <taxon>Mononegavirales</taxon>
        <taxon>Rhabdoviridae</taxon>
        <taxon>Betarhabdovirinae</taxon>
        <taxon>Varicosavirus</taxon>
    </lineage>
</organism>
<dbReference type="GO" id="GO:0003723">
    <property type="term" value="F:RNA binding"/>
    <property type="evidence" value="ECO:0007669"/>
    <property type="project" value="UniProtKB-UniRule"/>
</dbReference>
<dbReference type="Pfam" id="PF03216">
    <property type="entry name" value="Rhabdo_ncap_2"/>
    <property type="match status" value="1"/>
</dbReference>
<evidence type="ECO:0000256" key="6">
    <source>
        <dbReference type="ARBA" id="ARBA00023086"/>
    </source>
</evidence>
<evidence type="ECO:0000256" key="9">
    <source>
        <dbReference type="RuleBase" id="RU369108"/>
    </source>
</evidence>
<comment type="subunit">
    <text evidence="9">Homomultimerizes to form the nucleocapsid. Binds to viral genomic RNA.</text>
</comment>
<dbReference type="InterPro" id="IPR004902">
    <property type="entry name" value="Rhabdo_ncap_2"/>
</dbReference>
<dbReference type="GO" id="GO:0019013">
    <property type="term" value="C:viral nucleocapsid"/>
    <property type="evidence" value="ECO:0007669"/>
    <property type="project" value="UniProtKB-UniRule"/>
</dbReference>
<keyword evidence="5 9" id="KW-0694">RNA-binding</keyword>
<proteinExistence type="inferred from homology"/>
<evidence type="ECO:0000313" key="10">
    <source>
        <dbReference type="EMBL" id="AVK94115.1"/>
    </source>
</evidence>
<evidence type="ECO:0000256" key="1">
    <source>
        <dbReference type="ARBA" id="ARBA00014389"/>
    </source>
</evidence>
<accession>A0A2P1E6R0</accession>
<evidence type="ECO:0000256" key="8">
    <source>
        <dbReference type="ARBA" id="ARBA00033344"/>
    </source>
</evidence>
<comment type="function">
    <text evidence="9">Encapsidates the genome, protecting it from nucleases. The encapsidated genomic RNA is termed the nucleocapsid (NC) and serves as template for viral transcription and replication.</text>
</comment>